<feature type="domain" description="Chorismate-utilising enzyme C-terminal" evidence="6">
    <location>
        <begin position="169"/>
        <end position="421"/>
    </location>
</feature>
<dbReference type="GO" id="GO:0008909">
    <property type="term" value="F:isochorismate synthase activity"/>
    <property type="evidence" value="ECO:0007669"/>
    <property type="project" value="UniProtKB-UniRule"/>
</dbReference>
<gene>
    <name evidence="5" type="primary">menF</name>
    <name evidence="7" type="ORF">HMPREF1052_0797</name>
</gene>
<feature type="binding site" evidence="5">
    <location>
        <position position="284"/>
    </location>
    <ligand>
        <name>Mg(2+)</name>
        <dbReference type="ChEBI" id="CHEBI:18420"/>
    </ligand>
</feature>
<evidence type="ECO:0000256" key="1">
    <source>
        <dbReference type="ARBA" id="ARBA00000799"/>
    </source>
</evidence>
<dbReference type="Pfam" id="PF00425">
    <property type="entry name" value="Chorismate_bind"/>
    <property type="match status" value="1"/>
</dbReference>
<comment type="function">
    <text evidence="5">Catalyzes the conversion of chorismate to isochorismate.</text>
</comment>
<dbReference type="UniPathway" id="UPA00079"/>
<comment type="pathway">
    <text evidence="5">Quinol/quinone metabolism; 1,4-dihydroxy-2-naphthoate biosynthesis; 1,4-dihydroxy-2-naphthoate from chorismate: step 1/7.</text>
</comment>
<dbReference type="AlphaFoldDB" id="I3D6I6"/>
<dbReference type="InterPro" id="IPR005801">
    <property type="entry name" value="ADC_synthase"/>
</dbReference>
<proteinExistence type="inferred from homology"/>
<evidence type="ECO:0000259" key="6">
    <source>
        <dbReference type="Pfam" id="PF00425"/>
    </source>
</evidence>
<protein>
    <recommendedName>
        <fullName evidence="5">Isochorismate synthase MenF</fullName>
        <ecNumber evidence="5">5.4.4.2</ecNumber>
    </recommendedName>
    <alternativeName>
        <fullName evidence="5">Isochorismate mutase</fullName>
    </alternativeName>
</protein>
<accession>I3D6I6</accession>
<comment type="pathway">
    <text evidence="5">Quinol/quinone metabolism; menaquinone biosynthesis.</text>
</comment>
<keyword evidence="5" id="KW-0479">Metal-binding</keyword>
<sequence>MDSLHSLQQQLMQQIDAHQPLDLKQDVVVFTAQVKAELNLLAWLKAQSDYPQFYLNSRVDSLSDNQHCLAAVGKVRSFSDINSAQAFIHNHALILVGGITFNGQSDFYVPRILLQQKDHQLIASLCIDNRLNWHNEKQSAVKCLEIFAKNTALLPLRQSVKLVSQRANQQQWCEWVEQALAEIQKGTFNKAVLANESLFESEDVIDAIDLLAESESKNTGCYHFLFAEQANSVFIGSSPERLYLRDGCDLKTEALAGTASMTENAEQNQKFGEWLLNDKKNEYENRLVVDDICGNIQAFTTQIEVQPIELKRLRVVQHLRRKIFAKLTALNGDEVCLKAIHPTAAVAGLPKQAALAFLKQIEIFDRSWYAGTLGFMSQVKSEFCVTLRSAFVEQNRIRIFAGAGIVAGSIPLLEWQEIERKASGLLSLLQSSGE</sequence>
<evidence type="ECO:0000256" key="5">
    <source>
        <dbReference type="HAMAP-Rule" id="MF_01935"/>
    </source>
</evidence>
<evidence type="ECO:0000313" key="8">
    <source>
        <dbReference type="Proteomes" id="UP000006457"/>
    </source>
</evidence>
<evidence type="ECO:0000256" key="4">
    <source>
        <dbReference type="ARBA" id="ARBA00023235"/>
    </source>
</evidence>
<dbReference type="OrthoDB" id="9806579at2"/>
<dbReference type="Proteomes" id="UP000006457">
    <property type="component" value="Unassembled WGS sequence"/>
</dbReference>
<organism evidence="7 8">
    <name type="scientific">Pasteurella bettyae CCUG 2042</name>
    <dbReference type="NCBI Taxonomy" id="1095749"/>
    <lineage>
        <taxon>Bacteria</taxon>
        <taxon>Pseudomonadati</taxon>
        <taxon>Pseudomonadota</taxon>
        <taxon>Gammaproteobacteria</taxon>
        <taxon>Pasteurellales</taxon>
        <taxon>Pasteurellaceae</taxon>
        <taxon>Pasteurella</taxon>
    </lineage>
</organism>
<dbReference type="eggNOG" id="COG1169">
    <property type="taxonomic scope" value="Bacteria"/>
</dbReference>
<dbReference type="InterPro" id="IPR044250">
    <property type="entry name" value="MenF-like"/>
</dbReference>
<feature type="binding site" evidence="5">
    <location>
        <position position="417"/>
    </location>
    <ligand>
        <name>Mg(2+)</name>
        <dbReference type="ChEBI" id="CHEBI:18420"/>
    </ligand>
</feature>
<keyword evidence="3 5" id="KW-0460">Magnesium</keyword>
<reference evidence="7 8" key="1">
    <citation type="submission" date="2012-03" db="EMBL/GenBank/DDBJ databases">
        <authorList>
            <person name="Harkins D.M."/>
            <person name="Madupu R."/>
            <person name="Durkin A.S."/>
            <person name="Torralba M."/>
            <person name="Methe B."/>
            <person name="Sutton G.G."/>
            <person name="Nelson K.E."/>
        </authorList>
    </citation>
    <scope>NUCLEOTIDE SEQUENCE [LARGE SCALE GENOMIC DNA]</scope>
    <source>
        <strain evidence="7 8">CCUG 2042</strain>
    </source>
</reference>
<feature type="active site" description="Proton acceptor" evidence="5">
    <location>
        <position position="190"/>
    </location>
</feature>
<comment type="catalytic activity">
    <reaction evidence="1 5">
        <text>chorismate = isochorismate</text>
        <dbReference type="Rhea" id="RHEA:18985"/>
        <dbReference type="ChEBI" id="CHEBI:29748"/>
        <dbReference type="ChEBI" id="CHEBI:29780"/>
        <dbReference type="EC" id="5.4.4.2"/>
    </reaction>
</comment>
<dbReference type="InterPro" id="IPR034681">
    <property type="entry name" value="MenF"/>
</dbReference>
<dbReference type="PATRIC" id="fig|1095749.3.peg.2128"/>
<name>I3D6I6_9PAST</name>
<dbReference type="EC" id="5.4.4.2" evidence="5"/>
<dbReference type="InterPro" id="IPR004561">
    <property type="entry name" value="IsoChor_synthase"/>
</dbReference>
<dbReference type="EMBL" id="AJSX01000047">
    <property type="protein sequence ID" value="EIJ67329.1"/>
    <property type="molecule type" value="Genomic_DNA"/>
</dbReference>
<dbReference type="RefSeq" id="WP_005761804.1">
    <property type="nucleotide sequence ID" value="NZ_AJSX01000047.1"/>
</dbReference>
<evidence type="ECO:0000313" key="7">
    <source>
        <dbReference type="EMBL" id="EIJ67329.1"/>
    </source>
</evidence>
<dbReference type="GO" id="GO:0009234">
    <property type="term" value="P:menaquinone biosynthetic process"/>
    <property type="evidence" value="ECO:0007669"/>
    <property type="project" value="UniProtKB-UniRule"/>
</dbReference>
<dbReference type="PANTHER" id="PTHR47253">
    <property type="match status" value="1"/>
</dbReference>
<dbReference type="HAMAP" id="MF_01935">
    <property type="entry name" value="MenF"/>
    <property type="match status" value="1"/>
</dbReference>
<comment type="caution">
    <text evidence="7">The sequence shown here is derived from an EMBL/GenBank/DDBJ whole genome shotgun (WGS) entry which is preliminary data.</text>
</comment>
<dbReference type="SUPFAM" id="SSF56322">
    <property type="entry name" value="ADC synthase"/>
    <property type="match status" value="1"/>
</dbReference>
<dbReference type="UniPathway" id="UPA01057">
    <property type="reaction ID" value="UER00163"/>
</dbReference>
<comment type="similarity">
    <text evidence="2 5">Belongs to the isochorismate synthase family.</text>
</comment>
<keyword evidence="5" id="KW-0474">Menaquinone biosynthesis</keyword>
<keyword evidence="8" id="KW-1185">Reference proteome</keyword>
<evidence type="ECO:0000256" key="2">
    <source>
        <dbReference type="ARBA" id="ARBA00005297"/>
    </source>
</evidence>
<dbReference type="GO" id="GO:0000287">
    <property type="term" value="F:magnesium ion binding"/>
    <property type="evidence" value="ECO:0007669"/>
    <property type="project" value="UniProtKB-UniRule"/>
</dbReference>
<keyword evidence="4 5" id="KW-0413">Isomerase</keyword>
<evidence type="ECO:0000256" key="3">
    <source>
        <dbReference type="ARBA" id="ARBA00022842"/>
    </source>
</evidence>
<dbReference type="NCBIfam" id="TIGR00543">
    <property type="entry name" value="isochor_syn"/>
    <property type="match status" value="1"/>
</dbReference>
<dbReference type="Gene3D" id="3.60.120.10">
    <property type="entry name" value="Anthranilate synthase"/>
    <property type="match status" value="1"/>
</dbReference>
<feature type="active site" description="Proton donor" evidence="5">
    <location>
        <position position="240"/>
    </location>
</feature>
<dbReference type="PANTHER" id="PTHR47253:SF4">
    <property type="entry name" value="ISOCHORISMATE SYNTHASE 2, CHLOROPLASTIC"/>
    <property type="match status" value="1"/>
</dbReference>
<comment type="cofactor">
    <cofactor evidence="5">
        <name>Mg(2+)</name>
        <dbReference type="ChEBI" id="CHEBI:18420"/>
    </cofactor>
</comment>
<dbReference type="InterPro" id="IPR015890">
    <property type="entry name" value="Chorismate_C"/>
</dbReference>